<reference evidence="11 12" key="1">
    <citation type="submission" date="2020-11" db="EMBL/GenBank/DDBJ databases">
        <title>Kefir isolates.</title>
        <authorList>
            <person name="Marcisauskas S."/>
            <person name="Kim Y."/>
            <person name="Blasche S."/>
        </authorList>
    </citation>
    <scope>NUCLEOTIDE SEQUENCE [LARGE SCALE GENOMIC DNA]</scope>
    <source>
        <strain evidence="11 12">KR</strain>
    </source>
</reference>
<comment type="subcellular location">
    <subcellularLocation>
        <location evidence="1">Membrane</location>
        <topology evidence="1">Multi-pass membrane protein</topology>
    </subcellularLocation>
</comment>
<evidence type="ECO:0008006" key="13">
    <source>
        <dbReference type="Google" id="ProtNLM"/>
    </source>
</evidence>
<dbReference type="InterPro" id="IPR039261">
    <property type="entry name" value="FNR_nucleotide-bd"/>
</dbReference>
<evidence type="ECO:0000256" key="4">
    <source>
        <dbReference type="ARBA" id="ARBA00022989"/>
    </source>
</evidence>
<evidence type="ECO:0000256" key="8">
    <source>
        <dbReference type="SAM" id="Phobius"/>
    </source>
</evidence>
<keyword evidence="12" id="KW-1185">Reference proteome</keyword>
<dbReference type="SFLD" id="SFLDG01168">
    <property type="entry name" value="Ferric_reductase_subgroup_(FRE"/>
    <property type="match status" value="1"/>
</dbReference>
<dbReference type="Gene3D" id="3.40.50.80">
    <property type="entry name" value="Nucleotide-binding domain of ferredoxin-NADP reductase (FNR) module"/>
    <property type="match status" value="1"/>
</dbReference>
<dbReference type="PANTHER" id="PTHR32361">
    <property type="entry name" value="FERRIC/CUPRIC REDUCTASE TRANSMEMBRANE COMPONENT"/>
    <property type="match status" value="1"/>
</dbReference>
<keyword evidence="5" id="KW-0560">Oxidoreductase</keyword>
<dbReference type="InterPro" id="IPR051410">
    <property type="entry name" value="Ferric/Cupric_Reductase"/>
</dbReference>
<dbReference type="InterPro" id="IPR013121">
    <property type="entry name" value="Fe_red_NAD-bd_6"/>
</dbReference>
<feature type="transmembrane region" description="Helical" evidence="8">
    <location>
        <begin position="151"/>
        <end position="174"/>
    </location>
</feature>
<keyword evidence="2" id="KW-0813">Transport</keyword>
<dbReference type="PANTHER" id="PTHR32361:SF9">
    <property type="entry name" value="FERRIC REDUCTASE TRANSMEMBRANE COMPONENT 3-RELATED"/>
    <property type="match status" value="1"/>
</dbReference>
<evidence type="ECO:0000256" key="1">
    <source>
        <dbReference type="ARBA" id="ARBA00004141"/>
    </source>
</evidence>
<evidence type="ECO:0000256" key="3">
    <source>
        <dbReference type="ARBA" id="ARBA00022692"/>
    </source>
</evidence>
<organism evidence="11 12">
    <name type="scientific">Rhodotorula mucilaginosa</name>
    <name type="common">Yeast</name>
    <name type="synonym">Rhodotorula rubra</name>
    <dbReference type="NCBI Taxonomy" id="5537"/>
    <lineage>
        <taxon>Eukaryota</taxon>
        <taxon>Fungi</taxon>
        <taxon>Dikarya</taxon>
        <taxon>Basidiomycota</taxon>
        <taxon>Pucciniomycotina</taxon>
        <taxon>Microbotryomycetes</taxon>
        <taxon>Sporidiobolales</taxon>
        <taxon>Sporidiobolaceae</taxon>
        <taxon>Rhodotorula</taxon>
    </lineage>
</organism>
<name>A0A9P6W6F8_RHOMI</name>
<dbReference type="OrthoDB" id="3944240at2759"/>
<dbReference type="CDD" id="cd06186">
    <property type="entry name" value="NOX_Duox_like_FAD_NADP"/>
    <property type="match status" value="1"/>
</dbReference>
<gene>
    <name evidence="11" type="ORF">C6P46_002326</name>
</gene>
<evidence type="ECO:0000256" key="2">
    <source>
        <dbReference type="ARBA" id="ARBA00022448"/>
    </source>
</evidence>
<dbReference type="GO" id="GO:0005886">
    <property type="term" value="C:plasma membrane"/>
    <property type="evidence" value="ECO:0007669"/>
    <property type="project" value="TreeGrafter"/>
</dbReference>
<evidence type="ECO:0000256" key="5">
    <source>
        <dbReference type="ARBA" id="ARBA00023002"/>
    </source>
</evidence>
<feature type="transmembrane region" description="Helical" evidence="8">
    <location>
        <begin position="261"/>
        <end position="276"/>
    </location>
</feature>
<keyword evidence="6" id="KW-0406">Ion transport</keyword>
<feature type="transmembrane region" description="Helical" evidence="8">
    <location>
        <begin position="32"/>
        <end position="55"/>
    </location>
</feature>
<evidence type="ECO:0000256" key="7">
    <source>
        <dbReference type="ARBA" id="ARBA00023136"/>
    </source>
</evidence>
<dbReference type="Pfam" id="PF01794">
    <property type="entry name" value="Ferric_reduct"/>
    <property type="match status" value="1"/>
</dbReference>
<keyword evidence="7 8" id="KW-0472">Membrane</keyword>
<dbReference type="EMBL" id="PUHQ01000018">
    <property type="protein sequence ID" value="KAG0663757.1"/>
    <property type="molecule type" value="Genomic_DNA"/>
</dbReference>
<dbReference type="GO" id="GO:0006826">
    <property type="term" value="P:iron ion transport"/>
    <property type="evidence" value="ECO:0007669"/>
    <property type="project" value="TreeGrafter"/>
</dbReference>
<sequence length="857" mass="92475">MSVCWSSSGVPEPCGGWNIYDSYKTDPRYQRVFTIAWTGTLALVVLTRVPAYLALLSSGEWRNAIGGWQGFLGVHEDQSGGYRRVVDADGQPTRKPRRRRRTLSTIRKPFLAATSVIHSVSRISIPIPSVATRILPSRWRLPPSCHPSRTYLPFSLGHLAWALLIPAFLLATLLPESELRANPNRFGFLALACLPPIFVLSVKNGPVAWIVGRGWTAVNFLHRWLGRMMVLLVLLHFYFWTIQYSGSAQTAFLAGEKERRGITALAFLLLITLSSLPPMRRFSYPIFFLLHYVGLIGFLVSINRHTVYAGPWATYIVMAIYASDILGRIASMRVRWVEAEALEGGMVKISMPGVAAGWRGGQHLSVRLFFVPPPLSMSEGTGRFRRLASQLAHGLRGAVRPFEAHPLSIATVAPKDAVSLASESGVPRGIELYARSCGPDTWTGDLHRYVVEAARPLPVRARSTTASAPSPRSNKSRKVYIPCLFEGPYGGIPAHESPSIQNDTETVLLVAGGSGMSFVLGVLNSIVGRRLATGKAGRVEVVWTVRQRAHLAWFADRLSEVVAVADGSPLRVVVRTFVTCDETLTTAVPTSSSPESAASTNAESSTSPREILLSRFAGKATISYIRPSLRDLVRETVDRALAPCGHCFPVCRCGELATASAAGMCANDEEECVGGCGGVANARELVVDEDAENEKKQKDRIGEDEKDEIDSLPALAQKAGVKPCCLTKASTLDIDTISEITELPTVVNVGPSSCCGPTLVGSSSTLKSGCGGCCSRTTGGGCCTGAIIGPASPARGDRDEQDRQEGKPLRVRTEGMAVIVCGPSNMVAETRNAVARIPLAKQVRIGGIACHVEQYSV</sequence>
<accession>A0A9P6W6F8</accession>
<protein>
    <recommendedName>
        <fullName evidence="13">FAD-binding FR-type domain-containing protein</fullName>
    </recommendedName>
</protein>
<dbReference type="SUPFAM" id="SSF52343">
    <property type="entry name" value="Ferredoxin reductase-like, C-terminal NADP-linked domain"/>
    <property type="match status" value="1"/>
</dbReference>
<dbReference type="SFLD" id="SFLDS00052">
    <property type="entry name" value="Ferric_Reductase_Domain"/>
    <property type="match status" value="1"/>
</dbReference>
<evidence type="ECO:0000313" key="11">
    <source>
        <dbReference type="EMBL" id="KAG0663757.1"/>
    </source>
</evidence>
<evidence type="ECO:0000256" key="6">
    <source>
        <dbReference type="ARBA" id="ARBA00023065"/>
    </source>
</evidence>
<keyword evidence="3 8" id="KW-0812">Transmembrane</keyword>
<comment type="caution">
    <text evidence="11">The sequence shown here is derived from an EMBL/GenBank/DDBJ whole genome shotgun (WGS) entry which is preliminary data.</text>
</comment>
<dbReference type="GO" id="GO:0006879">
    <property type="term" value="P:intracellular iron ion homeostasis"/>
    <property type="evidence" value="ECO:0007669"/>
    <property type="project" value="TreeGrafter"/>
</dbReference>
<proteinExistence type="predicted"/>
<feature type="transmembrane region" description="Helical" evidence="8">
    <location>
        <begin position="224"/>
        <end position="240"/>
    </location>
</feature>
<feature type="transmembrane region" description="Helical" evidence="8">
    <location>
        <begin position="186"/>
        <end position="212"/>
    </location>
</feature>
<evidence type="ECO:0000313" key="12">
    <source>
        <dbReference type="Proteomes" id="UP000777482"/>
    </source>
</evidence>
<evidence type="ECO:0000259" key="9">
    <source>
        <dbReference type="Pfam" id="PF01794"/>
    </source>
</evidence>
<dbReference type="InterPro" id="IPR013130">
    <property type="entry name" value="Fe3_Rdtase_TM_dom"/>
</dbReference>
<evidence type="ECO:0000259" key="10">
    <source>
        <dbReference type="Pfam" id="PF08030"/>
    </source>
</evidence>
<feature type="domain" description="Ferric oxidoreductase" evidence="9">
    <location>
        <begin position="186"/>
        <end position="301"/>
    </location>
</feature>
<dbReference type="Proteomes" id="UP000777482">
    <property type="component" value="Unassembled WGS sequence"/>
</dbReference>
<feature type="transmembrane region" description="Helical" evidence="8">
    <location>
        <begin position="282"/>
        <end position="300"/>
    </location>
</feature>
<dbReference type="Pfam" id="PF08030">
    <property type="entry name" value="NAD_binding_6"/>
    <property type="match status" value="1"/>
</dbReference>
<dbReference type="AlphaFoldDB" id="A0A9P6W6F8"/>
<dbReference type="GO" id="GO:0000293">
    <property type="term" value="F:ferric-chelate reductase activity"/>
    <property type="evidence" value="ECO:0007669"/>
    <property type="project" value="UniProtKB-ARBA"/>
</dbReference>
<feature type="domain" description="Ferric reductase NAD binding" evidence="10">
    <location>
        <begin position="505"/>
        <end position="636"/>
    </location>
</feature>
<dbReference type="GO" id="GO:0015677">
    <property type="term" value="P:copper ion import"/>
    <property type="evidence" value="ECO:0007669"/>
    <property type="project" value="TreeGrafter"/>
</dbReference>
<keyword evidence="4 8" id="KW-1133">Transmembrane helix</keyword>